<feature type="DNA-binding region" description="H-T-H motif" evidence="2">
    <location>
        <begin position="42"/>
        <end position="61"/>
    </location>
</feature>
<accession>A0ABU5P0W3</accession>
<dbReference type="Proteomes" id="UP001305746">
    <property type="component" value="Unassembled WGS sequence"/>
</dbReference>
<feature type="domain" description="HTH tetR-type" evidence="3">
    <location>
        <begin position="19"/>
        <end position="79"/>
    </location>
</feature>
<keyword evidence="5" id="KW-1185">Reference proteome</keyword>
<dbReference type="EMBL" id="JAYDCJ010000003">
    <property type="protein sequence ID" value="MEA1081711.1"/>
    <property type="molecule type" value="Genomic_DNA"/>
</dbReference>
<dbReference type="SUPFAM" id="SSF46689">
    <property type="entry name" value="Homeodomain-like"/>
    <property type="match status" value="1"/>
</dbReference>
<evidence type="ECO:0000313" key="4">
    <source>
        <dbReference type="EMBL" id="MEA1081711.1"/>
    </source>
</evidence>
<dbReference type="InterPro" id="IPR050109">
    <property type="entry name" value="HTH-type_TetR-like_transc_reg"/>
</dbReference>
<evidence type="ECO:0000313" key="5">
    <source>
        <dbReference type="Proteomes" id="UP001305746"/>
    </source>
</evidence>
<evidence type="ECO:0000256" key="2">
    <source>
        <dbReference type="PROSITE-ProRule" id="PRU00335"/>
    </source>
</evidence>
<dbReference type="PROSITE" id="PS01081">
    <property type="entry name" value="HTH_TETR_1"/>
    <property type="match status" value="1"/>
</dbReference>
<dbReference type="InterPro" id="IPR023772">
    <property type="entry name" value="DNA-bd_HTH_TetR-type_CS"/>
</dbReference>
<reference evidence="4 5" key="1">
    <citation type="submission" date="2023-12" db="EMBL/GenBank/DDBJ databases">
        <title>Marinobacter qingdaonensis sp. nov., isolated from the intertidal sediment of Qingdao, PR China.</title>
        <authorList>
            <person name="Li Y."/>
        </authorList>
    </citation>
    <scope>NUCLEOTIDE SEQUENCE [LARGE SCALE GENOMIC DNA]</scope>
    <source>
        <strain evidence="4 5">ASW11-75</strain>
    </source>
</reference>
<evidence type="ECO:0000256" key="1">
    <source>
        <dbReference type="ARBA" id="ARBA00023125"/>
    </source>
</evidence>
<dbReference type="PANTHER" id="PTHR30055:SF223">
    <property type="entry name" value="HTH-TYPE TRANSCRIPTIONAL REGULATOR UIDR"/>
    <property type="match status" value="1"/>
</dbReference>
<proteinExistence type="predicted"/>
<dbReference type="InterPro" id="IPR001647">
    <property type="entry name" value="HTH_TetR"/>
</dbReference>
<dbReference type="PROSITE" id="PS50977">
    <property type="entry name" value="HTH_TETR_2"/>
    <property type="match status" value="1"/>
</dbReference>
<keyword evidence="1 2" id="KW-0238">DNA-binding</keyword>
<dbReference type="RefSeq" id="WP_322856160.1">
    <property type="nucleotide sequence ID" value="NZ_JAYDCJ010000003.1"/>
</dbReference>
<dbReference type="InterPro" id="IPR009057">
    <property type="entry name" value="Homeodomain-like_sf"/>
</dbReference>
<dbReference type="Pfam" id="PF00440">
    <property type="entry name" value="TetR_N"/>
    <property type="match status" value="1"/>
</dbReference>
<sequence length="214" mass="23837">MDSSGTPPTGSGKRERNRIRNRTAILDAARACFRDQGYDNTTIRDIVRRTDLAAGTFYNYFPSKQDIFTALLSDFLTQLNRSLTQNRRAAGSSEDFIHSAYLALFTATARDPMVYELAHHNDRALREQFGADLLGLTMRSLEEDVREAMRRGLLPELDHGFLCSAFFGVAYEMSLVVARRAHENPGQAAQEALQATRFSTALFLGGIPQVSALP</sequence>
<name>A0ABU5P0W3_9GAMM</name>
<dbReference type="PANTHER" id="PTHR30055">
    <property type="entry name" value="HTH-TYPE TRANSCRIPTIONAL REGULATOR RUTR"/>
    <property type="match status" value="1"/>
</dbReference>
<gene>
    <name evidence="4" type="ORF">U5822_13625</name>
</gene>
<protein>
    <submittedName>
        <fullName evidence="4">TetR/AcrR family transcriptional regulator</fullName>
    </submittedName>
</protein>
<organism evidence="4 5">
    <name type="scientific">Marinobacter qingdaonensis</name>
    <dbReference type="NCBI Taxonomy" id="3108486"/>
    <lineage>
        <taxon>Bacteria</taxon>
        <taxon>Pseudomonadati</taxon>
        <taxon>Pseudomonadota</taxon>
        <taxon>Gammaproteobacteria</taxon>
        <taxon>Pseudomonadales</taxon>
        <taxon>Marinobacteraceae</taxon>
        <taxon>Marinobacter</taxon>
    </lineage>
</organism>
<dbReference type="PRINTS" id="PR00455">
    <property type="entry name" value="HTHTETR"/>
</dbReference>
<comment type="caution">
    <text evidence="4">The sequence shown here is derived from an EMBL/GenBank/DDBJ whole genome shotgun (WGS) entry which is preliminary data.</text>
</comment>
<evidence type="ECO:0000259" key="3">
    <source>
        <dbReference type="PROSITE" id="PS50977"/>
    </source>
</evidence>
<dbReference type="Gene3D" id="1.10.357.10">
    <property type="entry name" value="Tetracycline Repressor, domain 2"/>
    <property type="match status" value="1"/>
</dbReference>